<dbReference type="FunFam" id="3.40.640.10:FF:000099">
    <property type="entry name" value="LL-diaminopimelate aminotransferase, chloroplastic"/>
    <property type="match status" value="1"/>
</dbReference>
<proteinExistence type="inferred from homology"/>
<keyword evidence="5" id="KW-0663">Pyridoxal phosphate</keyword>
<dbReference type="GO" id="GO:0030170">
    <property type="term" value="F:pyridoxal phosphate binding"/>
    <property type="evidence" value="ECO:0007669"/>
    <property type="project" value="UniProtKB-UniRule"/>
</dbReference>
<sequence>MTTTNPNLKKLFVSDTFADMIKNKLMKKMEAHQASNPQKELYIMAWGDTTQPLAPKVVDALVDAATKLGDRSTYTGYGEFDGNIKLREAICNNYYKPRGIDLKPEEIFVSDGAQSGTFGLQDLFGLDNVIALQDPIYPPYLEANLLAGRSNIIYLECNDHNNFVPDIPTSKVDIIYLCFPNNPTGGVATKEQLKAFVDYARSHKSVIIFDAVYSAFITDPNIPKSIYEIEGATECAIEVGSFSKTAGFSGLRLGWSVVPCALTLESTVAGELNEMFRIGQSIRFWGASNLAQQGGIAALSEQCQQECQEIVNYYLENARILKEGLEAFGLTCFGGTNNPYIWVKGAEGMSSWDVFNQLLFKAGIVGVPGSLFGPSGEGFLRLSTLCSRENIEKAIDFAAVVGNRE</sequence>
<evidence type="ECO:0000313" key="9">
    <source>
        <dbReference type="EMBL" id="OLT62742.1"/>
    </source>
</evidence>
<dbReference type="CDD" id="cd00609">
    <property type="entry name" value="AAT_like"/>
    <property type="match status" value="1"/>
</dbReference>
<dbReference type="InterPro" id="IPR015422">
    <property type="entry name" value="PyrdxlP-dep_Trfase_small"/>
</dbReference>
<dbReference type="InterPro" id="IPR015424">
    <property type="entry name" value="PyrdxlP-dep_Trfase"/>
</dbReference>
<dbReference type="InterPro" id="IPR015421">
    <property type="entry name" value="PyrdxlP-dep_Trfase_major"/>
</dbReference>
<evidence type="ECO:0000256" key="7">
    <source>
        <dbReference type="RuleBase" id="RU000481"/>
    </source>
</evidence>
<dbReference type="PANTHER" id="PTHR43144">
    <property type="entry name" value="AMINOTRANSFERASE"/>
    <property type="match status" value="1"/>
</dbReference>
<evidence type="ECO:0000313" key="10">
    <source>
        <dbReference type="Proteomes" id="UP000186657"/>
    </source>
</evidence>
<dbReference type="SUPFAM" id="SSF53383">
    <property type="entry name" value="PLP-dependent transferases"/>
    <property type="match status" value="1"/>
</dbReference>
<keyword evidence="4 7" id="KW-0808">Transferase</keyword>
<evidence type="ECO:0000256" key="2">
    <source>
        <dbReference type="ARBA" id="ARBA00004982"/>
    </source>
</evidence>
<comment type="cofactor">
    <cofactor evidence="1 7">
        <name>pyridoxal 5'-phosphate</name>
        <dbReference type="ChEBI" id="CHEBI:597326"/>
    </cofactor>
</comment>
<dbReference type="RefSeq" id="WP_075905088.1">
    <property type="nucleotide sequence ID" value="NZ_MKZS01000001.1"/>
</dbReference>
<dbReference type="InterPro" id="IPR019942">
    <property type="entry name" value="DapL/ALD1"/>
</dbReference>
<evidence type="ECO:0000256" key="1">
    <source>
        <dbReference type="ARBA" id="ARBA00001933"/>
    </source>
</evidence>
<dbReference type="EMBL" id="MKZS01000001">
    <property type="protein sequence ID" value="OLT62742.1"/>
    <property type="molecule type" value="Genomic_DNA"/>
</dbReference>
<keyword evidence="10" id="KW-1185">Reference proteome</keyword>
<dbReference type="InterPro" id="IPR004839">
    <property type="entry name" value="Aminotransferase_I/II_large"/>
</dbReference>
<name>A0A1U7N9W1_9CYAN</name>
<dbReference type="InterPro" id="IPR004838">
    <property type="entry name" value="NHTrfase_class1_PyrdxlP-BS"/>
</dbReference>
<organism evidence="9 10">
    <name type="scientific">Moorena bouillonii PNG</name>
    <dbReference type="NCBI Taxonomy" id="568701"/>
    <lineage>
        <taxon>Bacteria</taxon>
        <taxon>Bacillati</taxon>
        <taxon>Cyanobacteriota</taxon>
        <taxon>Cyanophyceae</taxon>
        <taxon>Coleofasciculales</taxon>
        <taxon>Coleofasciculaceae</taxon>
        <taxon>Moorena</taxon>
    </lineage>
</organism>
<keyword evidence="3 7" id="KW-0032">Aminotransferase</keyword>
<comment type="pathway">
    <text evidence="2">Amino-acid biosynthesis; L-lysine biosynthesis via DAP pathway; LL-2,6-diaminopimelate from (S)-tetrahydrodipicolinate (aminotransferase route): step 1/1.</text>
</comment>
<reference evidence="9 10" key="1">
    <citation type="submission" date="2016-10" db="EMBL/GenBank/DDBJ databases">
        <title>Comparative genomics uncovers the prolific and rare metabolic potential of the cyanobacterial genus Moorea.</title>
        <authorList>
            <person name="Leao T."/>
            <person name="Castelao G."/>
            <person name="Korobeynikov A."/>
            <person name="Monroe E.A."/>
            <person name="Podell S."/>
            <person name="Glukhov E."/>
            <person name="Allen E."/>
            <person name="Gerwick W.H."/>
            <person name="Gerwick L."/>
        </authorList>
    </citation>
    <scope>NUCLEOTIDE SEQUENCE [LARGE SCALE GENOMIC DNA]</scope>
    <source>
        <strain evidence="9 10">PNG5-198</strain>
    </source>
</reference>
<dbReference type="UniPathway" id="UPA00034">
    <property type="reaction ID" value="UER00466"/>
</dbReference>
<feature type="domain" description="Aminotransferase class I/classII large" evidence="8">
    <location>
        <begin position="57"/>
        <end position="396"/>
    </location>
</feature>
<dbReference type="AlphaFoldDB" id="A0A1U7N9W1"/>
<dbReference type="GO" id="GO:0010285">
    <property type="term" value="F:L,L-diaminopimelate aminotransferase activity"/>
    <property type="evidence" value="ECO:0007669"/>
    <property type="project" value="UniProtKB-EC"/>
</dbReference>
<comment type="caution">
    <text evidence="9">The sequence shown here is derived from an EMBL/GenBank/DDBJ whole genome shotgun (WGS) entry which is preliminary data.</text>
</comment>
<dbReference type="PROSITE" id="PS00105">
    <property type="entry name" value="AA_TRANSFER_CLASS_1"/>
    <property type="match status" value="1"/>
</dbReference>
<dbReference type="Gene3D" id="3.90.1150.10">
    <property type="entry name" value="Aspartate Aminotransferase, domain 1"/>
    <property type="match status" value="1"/>
</dbReference>
<dbReference type="Gene3D" id="3.40.640.10">
    <property type="entry name" value="Type I PLP-dependent aspartate aminotransferase-like (Major domain)"/>
    <property type="match status" value="1"/>
</dbReference>
<dbReference type="NCBIfam" id="TIGR03542">
    <property type="entry name" value="DAPAT_plant"/>
    <property type="match status" value="1"/>
</dbReference>
<dbReference type="GO" id="GO:0009089">
    <property type="term" value="P:lysine biosynthetic process via diaminopimelate"/>
    <property type="evidence" value="ECO:0007669"/>
    <property type="project" value="UniProtKB-UniPathway"/>
</dbReference>
<dbReference type="Pfam" id="PF00155">
    <property type="entry name" value="Aminotran_1_2"/>
    <property type="match status" value="1"/>
</dbReference>
<protein>
    <recommendedName>
        <fullName evidence="7">Aminotransferase</fullName>
        <ecNumber evidence="7">2.6.1.-</ecNumber>
    </recommendedName>
</protein>
<evidence type="ECO:0000256" key="3">
    <source>
        <dbReference type="ARBA" id="ARBA00022576"/>
    </source>
</evidence>
<evidence type="ECO:0000256" key="4">
    <source>
        <dbReference type="ARBA" id="ARBA00022679"/>
    </source>
</evidence>
<dbReference type="EC" id="2.6.1.-" evidence="7"/>
<evidence type="ECO:0000256" key="5">
    <source>
        <dbReference type="ARBA" id="ARBA00022898"/>
    </source>
</evidence>
<comment type="catalytic activity">
    <reaction evidence="6">
        <text>(2S,6S)-2,6-diaminopimelate + 2-oxoglutarate = (S)-2,3,4,5-tetrahydrodipicolinate + L-glutamate + H2O + H(+)</text>
        <dbReference type="Rhea" id="RHEA:23988"/>
        <dbReference type="ChEBI" id="CHEBI:15377"/>
        <dbReference type="ChEBI" id="CHEBI:15378"/>
        <dbReference type="ChEBI" id="CHEBI:16810"/>
        <dbReference type="ChEBI" id="CHEBI:16845"/>
        <dbReference type="ChEBI" id="CHEBI:29985"/>
        <dbReference type="ChEBI" id="CHEBI:57609"/>
        <dbReference type="EC" id="2.6.1.83"/>
    </reaction>
</comment>
<dbReference type="Proteomes" id="UP000186657">
    <property type="component" value="Unassembled WGS sequence"/>
</dbReference>
<evidence type="ECO:0000259" key="8">
    <source>
        <dbReference type="Pfam" id="PF00155"/>
    </source>
</evidence>
<comment type="similarity">
    <text evidence="7">Belongs to the class-I pyridoxal-phosphate-dependent aminotransferase family.</text>
</comment>
<accession>A0A1U7N9W1</accession>
<evidence type="ECO:0000256" key="6">
    <source>
        <dbReference type="ARBA" id="ARBA00051934"/>
    </source>
</evidence>
<gene>
    <name evidence="9" type="ORF">BJP37_30640</name>
</gene>